<evidence type="ECO:0000256" key="1">
    <source>
        <dbReference type="SAM" id="MobiDB-lite"/>
    </source>
</evidence>
<dbReference type="InterPro" id="IPR036614">
    <property type="entry name" value="RusA-like_sf"/>
</dbReference>
<accession>A0ABM8QDQ6</accession>
<dbReference type="Pfam" id="PF05866">
    <property type="entry name" value="RusA"/>
    <property type="match status" value="1"/>
</dbReference>
<sequence>MTPPPTNLVLRKGSTRSLPAATSGVPIHADVRVSSDALALTLPIPPSVNHQYATVNGRRLLSAKGRAFKAFVGQQILVALAQSPHRGTLRHNLQQASLSLSIRFFFASALRRDTDGGLKIAQDALCEGLGLNDNRVVETHLYKYQDRDHPRMEILLAVAPRRPTTSPDPILAKTAPAVLPGSSTVPERIP</sequence>
<feature type="region of interest" description="Disordered" evidence="1">
    <location>
        <begin position="163"/>
        <end position="190"/>
    </location>
</feature>
<dbReference type="SUPFAM" id="SSF103084">
    <property type="entry name" value="Holliday junction resolvase RusA"/>
    <property type="match status" value="1"/>
</dbReference>
<protein>
    <submittedName>
        <fullName evidence="2">Crossover junction endodeoxyribonuclease</fullName>
        <ecNumber evidence="2">3.1.22.4</ecNumber>
    </submittedName>
</protein>
<dbReference type="GO" id="GO:0016787">
    <property type="term" value="F:hydrolase activity"/>
    <property type="evidence" value="ECO:0007669"/>
    <property type="project" value="UniProtKB-KW"/>
</dbReference>
<dbReference type="InterPro" id="IPR008822">
    <property type="entry name" value="Endonuclease_RusA-like"/>
</dbReference>
<dbReference type="EMBL" id="CAJNBJ010000001">
    <property type="protein sequence ID" value="CAE6690825.1"/>
    <property type="molecule type" value="Genomic_DNA"/>
</dbReference>
<proteinExistence type="predicted"/>
<feature type="compositionally biased region" description="Polar residues" evidence="1">
    <location>
        <begin position="181"/>
        <end position="190"/>
    </location>
</feature>
<dbReference type="EC" id="3.1.22.4" evidence="2"/>
<name>A0ABM8QDQ6_9BACT</name>
<keyword evidence="2" id="KW-0378">Hydrolase</keyword>
<keyword evidence="3" id="KW-1185">Reference proteome</keyword>
<organism evidence="2 3">
    <name type="scientific">Nitrospira defluvii</name>
    <dbReference type="NCBI Taxonomy" id="330214"/>
    <lineage>
        <taxon>Bacteria</taxon>
        <taxon>Pseudomonadati</taxon>
        <taxon>Nitrospirota</taxon>
        <taxon>Nitrospiria</taxon>
        <taxon>Nitrospirales</taxon>
        <taxon>Nitrospiraceae</taxon>
        <taxon>Nitrospira</taxon>
    </lineage>
</organism>
<dbReference type="Proteomes" id="UP000675880">
    <property type="component" value="Unassembled WGS sequence"/>
</dbReference>
<evidence type="ECO:0000313" key="2">
    <source>
        <dbReference type="EMBL" id="CAE6690825.1"/>
    </source>
</evidence>
<reference evidence="2 3" key="1">
    <citation type="submission" date="2021-02" db="EMBL/GenBank/DDBJ databases">
        <authorList>
            <person name="Han P."/>
        </authorList>
    </citation>
    <scope>NUCLEOTIDE SEQUENCE [LARGE SCALE GENOMIC DNA]</scope>
    <source>
        <strain evidence="2">Candidatus Nitrospira sp. ZN2</strain>
    </source>
</reference>
<comment type="caution">
    <text evidence="2">The sequence shown here is derived from an EMBL/GenBank/DDBJ whole genome shotgun (WGS) entry which is preliminary data.</text>
</comment>
<evidence type="ECO:0000313" key="3">
    <source>
        <dbReference type="Proteomes" id="UP000675880"/>
    </source>
</evidence>
<dbReference type="Gene3D" id="3.30.1330.70">
    <property type="entry name" value="Holliday junction resolvase RusA"/>
    <property type="match status" value="1"/>
</dbReference>
<gene>
    <name evidence="2" type="ORF">NSPZN2_10214</name>
</gene>